<keyword evidence="3" id="KW-1185">Reference proteome</keyword>
<evidence type="ECO:0000313" key="2">
    <source>
        <dbReference type="EnsemblPlants" id="KQJ92209"/>
    </source>
</evidence>
<reference evidence="2" key="3">
    <citation type="submission" date="2018-08" db="UniProtKB">
        <authorList>
            <consortium name="EnsemblPlants"/>
        </authorList>
    </citation>
    <scope>IDENTIFICATION</scope>
    <source>
        <strain evidence="2">cv. Bd21</strain>
    </source>
</reference>
<gene>
    <name evidence="2" type="primary">LOC104584787</name>
    <name evidence="1" type="ORF">BRADI_4g42255v3</name>
</gene>
<sequence length="144" mass="16091">MSAAMESMATGHETIASIMMNDEEEELPSCDGSHHRQSMDVVSDDDELFELDITFLRSFDDDNDQEHDRHGDGGGVHHALLANCLLPVSSVSMAVPVMASSTVSWYYPFYGYGGPRRFSSGGGKGRGRFRLSSRRFTTMWNFQR</sequence>
<accession>I1IU96</accession>
<reference evidence="1 2" key="1">
    <citation type="journal article" date="2010" name="Nature">
        <title>Genome sequencing and analysis of the model grass Brachypodium distachyon.</title>
        <authorList>
            <consortium name="International Brachypodium Initiative"/>
        </authorList>
    </citation>
    <scope>NUCLEOTIDE SEQUENCE [LARGE SCALE GENOMIC DNA]</scope>
    <source>
        <strain evidence="1 2">Bd21</strain>
    </source>
</reference>
<organism evidence="2">
    <name type="scientific">Brachypodium distachyon</name>
    <name type="common">Purple false brome</name>
    <name type="synonym">Trachynia distachya</name>
    <dbReference type="NCBI Taxonomy" id="15368"/>
    <lineage>
        <taxon>Eukaryota</taxon>
        <taxon>Viridiplantae</taxon>
        <taxon>Streptophyta</taxon>
        <taxon>Embryophyta</taxon>
        <taxon>Tracheophyta</taxon>
        <taxon>Spermatophyta</taxon>
        <taxon>Magnoliopsida</taxon>
        <taxon>Liliopsida</taxon>
        <taxon>Poales</taxon>
        <taxon>Poaceae</taxon>
        <taxon>BOP clade</taxon>
        <taxon>Pooideae</taxon>
        <taxon>Stipodae</taxon>
        <taxon>Brachypodieae</taxon>
        <taxon>Brachypodium</taxon>
    </lineage>
</organism>
<dbReference type="HOGENOM" id="CLU_1799110_0_0_1"/>
<reference evidence="1" key="2">
    <citation type="submission" date="2017-06" db="EMBL/GenBank/DDBJ databases">
        <title>WGS assembly of Brachypodium distachyon.</title>
        <authorList>
            <consortium name="The International Brachypodium Initiative"/>
            <person name="Lucas S."/>
            <person name="Harmon-Smith M."/>
            <person name="Lail K."/>
            <person name="Tice H."/>
            <person name="Grimwood J."/>
            <person name="Bruce D."/>
            <person name="Barry K."/>
            <person name="Shu S."/>
            <person name="Lindquist E."/>
            <person name="Wang M."/>
            <person name="Pitluck S."/>
            <person name="Vogel J.P."/>
            <person name="Garvin D.F."/>
            <person name="Mockler T.C."/>
            <person name="Schmutz J."/>
            <person name="Rokhsar D."/>
            <person name="Bevan M.W."/>
        </authorList>
    </citation>
    <scope>NUCLEOTIDE SEQUENCE</scope>
    <source>
        <strain evidence="1">Bd21</strain>
    </source>
</reference>
<dbReference type="EnsemblPlants" id="KQJ92209">
    <property type="protein sequence ID" value="KQJ92209"/>
    <property type="gene ID" value="BRADI_4g42255v3"/>
</dbReference>
<dbReference type="KEGG" id="bdi:104584787"/>
<dbReference type="AlphaFoldDB" id="I1IU96"/>
<name>I1IU96_BRADI</name>
<dbReference type="Gramene" id="KQJ92209">
    <property type="protein sequence ID" value="KQJ92209"/>
    <property type="gene ID" value="BRADI_4g42255v3"/>
</dbReference>
<dbReference type="OrthoDB" id="661828at2759"/>
<dbReference type="eggNOG" id="ENOG502SF3I">
    <property type="taxonomic scope" value="Eukaryota"/>
</dbReference>
<dbReference type="GeneID" id="104584787"/>
<dbReference type="Proteomes" id="UP000008810">
    <property type="component" value="Chromosome 4"/>
</dbReference>
<evidence type="ECO:0000313" key="3">
    <source>
        <dbReference type="Proteomes" id="UP000008810"/>
    </source>
</evidence>
<dbReference type="RefSeq" id="XP_010238701.1">
    <property type="nucleotide sequence ID" value="XM_010240399.3"/>
</dbReference>
<dbReference type="EMBL" id="CM000883">
    <property type="protein sequence ID" value="KQJ92209.1"/>
    <property type="molecule type" value="Genomic_DNA"/>
</dbReference>
<protein>
    <submittedName>
        <fullName evidence="1 2">Uncharacterized protein</fullName>
    </submittedName>
</protein>
<evidence type="ECO:0000313" key="1">
    <source>
        <dbReference type="EMBL" id="KQJ92209.1"/>
    </source>
</evidence>
<dbReference type="OMA" id="DGHRGHY"/>
<proteinExistence type="predicted"/>